<evidence type="ECO:0000256" key="8">
    <source>
        <dbReference type="RuleBase" id="RU004168"/>
    </source>
</evidence>
<dbReference type="PROSITE" id="PS00151">
    <property type="entry name" value="ACYLPHOSPHATASE_2"/>
    <property type="match status" value="1"/>
</dbReference>
<dbReference type="HOGENOM" id="CLU_141932_3_2_2"/>
<dbReference type="InterPro" id="IPR036046">
    <property type="entry name" value="Acylphosphatase-like_dom_sf"/>
</dbReference>
<dbReference type="Proteomes" id="UP000003980">
    <property type="component" value="Unassembled WGS sequence"/>
</dbReference>
<organism evidence="10 11">
    <name type="scientific">Metallosphaera yellowstonensis MK1</name>
    <dbReference type="NCBI Taxonomy" id="671065"/>
    <lineage>
        <taxon>Archaea</taxon>
        <taxon>Thermoproteota</taxon>
        <taxon>Thermoprotei</taxon>
        <taxon>Sulfolobales</taxon>
        <taxon>Sulfolobaceae</taxon>
        <taxon>Metallosphaera</taxon>
    </lineage>
</organism>
<dbReference type="RefSeq" id="WP_009074777.1">
    <property type="nucleotide sequence ID" value="NZ_JH597770.1"/>
</dbReference>
<dbReference type="Gene3D" id="3.30.70.100">
    <property type="match status" value="1"/>
</dbReference>
<dbReference type="eggNOG" id="arCOG01674">
    <property type="taxonomic scope" value="Archaea"/>
</dbReference>
<keyword evidence="4 6" id="KW-0378">Hydrolase</keyword>
<dbReference type="OrthoDB" id="6643at2157"/>
<dbReference type="EMBL" id="JH597770">
    <property type="protein sequence ID" value="EHP68407.1"/>
    <property type="molecule type" value="Genomic_DNA"/>
</dbReference>
<gene>
    <name evidence="10" type="ORF">MetMK1DRAFT_00028390</name>
</gene>
<dbReference type="PROSITE" id="PS00150">
    <property type="entry name" value="ACYLPHOSPHATASE_1"/>
    <property type="match status" value="1"/>
</dbReference>
<proteinExistence type="inferred from homology"/>
<evidence type="ECO:0000256" key="4">
    <source>
        <dbReference type="ARBA" id="ARBA00022801"/>
    </source>
</evidence>
<evidence type="ECO:0000256" key="1">
    <source>
        <dbReference type="ARBA" id="ARBA00005614"/>
    </source>
</evidence>
<evidence type="ECO:0000256" key="2">
    <source>
        <dbReference type="ARBA" id="ARBA00012150"/>
    </source>
</evidence>
<dbReference type="STRING" id="671065.MetMK1DRAFT_00028390"/>
<dbReference type="PROSITE" id="PS51160">
    <property type="entry name" value="ACYLPHOSPHATASE_3"/>
    <property type="match status" value="1"/>
</dbReference>
<dbReference type="InterPro" id="IPR017968">
    <property type="entry name" value="Acylphosphatase_CS"/>
</dbReference>
<evidence type="ECO:0000256" key="3">
    <source>
        <dbReference type="ARBA" id="ARBA00015991"/>
    </source>
</evidence>
<feature type="domain" description="Acylphosphatase-like" evidence="9">
    <location>
        <begin position="5"/>
        <end position="91"/>
    </location>
</feature>
<protein>
    <recommendedName>
        <fullName evidence="3 6">Acylphosphatase</fullName>
        <ecNumber evidence="2 6">3.6.1.7</ecNumber>
    </recommendedName>
</protein>
<dbReference type="PANTHER" id="PTHR47268:SF4">
    <property type="entry name" value="ACYLPHOSPHATASE"/>
    <property type="match status" value="1"/>
</dbReference>
<evidence type="ECO:0000256" key="7">
    <source>
        <dbReference type="RuleBase" id="RU000553"/>
    </source>
</evidence>
<dbReference type="FunFam" id="3.30.70.100:FF:000012">
    <property type="entry name" value="Acylphosphatase"/>
    <property type="match status" value="1"/>
</dbReference>
<dbReference type="EC" id="3.6.1.7" evidence="2 6"/>
<comment type="catalytic activity">
    <reaction evidence="5 6 7">
        <text>an acyl phosphate + H2O = a carboxylate + phosphate + H(+)</text>
        <dbReference type="Rhea" id="RHEA:14965"/>
        <dbReference type="ChEBI" id="CHEBI:15377"/>
        <dbReference type="ChEBI" id="CHEBI:15378"/>
        <dbReference type="ChEBI" id="CHEBI:29067"/>
        <dbReference type="ChEBI" id="CHEBI:43474"/>
        <dbReference type="ChEBI" id="CHEBI:59918"/>
        <dbReference type="EC" id="3.6.1.7"/>
    </reaction>
</comment>
<evidence type="ECO:0000259" key="9">
    <source>
        <dbReference type="PROSITE" id="PS51160"/>
    </source>
</evidence>
<feature type="active site" evidence="6">
    <location>
        <position position="38"/>
    </location>
</feature>
<sequence>MGLVRLHAIVEGEVQGVGFRRFIQIHANRLGLKGFAKNLPDGTVEVVAEGYQESVEKLLQYIRKGPPLAVVTKVNHSIEPYTGEFKSFETY</sequence>
<evidence type="ECO:0000256" key="6">
    <source>
        <dbReference type="PROSITE-ProRule" id="PRU00520"/>
    </source>
</evidence>
<dbReference type="InterPro" id="IPR020456">
    <property type="entry name" value="Acylphosphatase"/>
</dbReference>
<reference evidence="10 11" key="1">
    <citation type="submission" date="2012-01" db="EMBL/GenBank/DDBJ databases">
        <title>Improved High-Quality Draft sequence of Metallosphaera yellowstonensis MK1.</title>
        <authorList>
            <consortium name="US DOE Joint Genome Institute"/>
            <person name="Lucas S."/>
            <person name="Han J."/>
            <person name="Cheng J.-F."/>
            <person name="Goodwin L."/>
            <person name="Pitluck S."/>
            <person name="Peters L."/>
            <person name="Teshima H."/>
            <person name="Detter J.C."/>
            <person name="Han C."/>
            <person name="Tapia R."/>
            <person name="Land M."/>
            <person name="Hauser L."/>
            <person name="Kyrpides N."/>
            <person name="Kozubal M."/>
            <person name="Macur R.E."/>
            <person name="Jay Z."/>
            <person name="Inskeep W."/>
            <person name="Woyke T."/>
        </authorList>
    </citation>
    <scope>NUCLEOTIDE SEQUENCE [LARGE SCALE GENOMIC DNA]</scope>
    <source>
        <strain evidence="10 11">MK1</strain>
    </source>
</reference>
<dbReference type="GO" id="GO:0003998">
    <property type="term" value="F:acylphosphatase activity"/>
    <property type="evidence" value="ECO:0007669"/>
    <property type="project" value="UniProtKB-EC"/>
</dbReference>
<accession>H2C8D1</accession>
<dbReference type="NCBIfam" id="NF011012">
    <property type="entry name" value="PRK14440.1"/>
    <property type="match status" value="1"/>
</dbReference>
<dbReference type="Pfam" id="PF00708">
    <property type="entry name" value="Acylphosphatase"/>
    <property type="match status" value="1"/>
</dbReference>
<evidence type="ECO:0000313" key="10">
    <source>
        <dbReference type="EMBL" id="EHP68407.1"/>
    </source>
</evidence>
<keyword evidence="11" id="KW-1185">Reference proteome</keyword>
<dbReference type="AlphaFoldDB" id="H2C8D1"/>
<name>H2C8D1_9CREN</name>
<dbReference type="PANTHER" id="PTHR47268">
    <property type="entry name" value="ACYLPHOSPHATASE"/>
    <property type="match status" value="1"/>
</dbReference>
<dbReference type="InterPro" id="IPR001792">
    <property type="entry name" value="Acylphosphatase-like_dom"/>
</dbReference>
<comment type="similarity">
    <text evidence="1 8">Belongs to the acylphosphatase family.</text>
</comment>
<feature type="active site" evidence="6">
    <location>
        <position position="20"/>
    </location>
</feature>
<dbReference type="SUPFAM" id="SSF54975">
    <property type="entry name" value="Acylphosphatase/BLUF domain-like"/>
    <property type="match status" value="1"/>
</dbReference>
<evidence type="ECO:0000313" key="11">
    <source>
        <dbReference type="Proteomes" id="UP000003980"/>
    </source>
</evidence>
<evidence type="ECO:0000256" key="5">
    <source>
        <dbReference type="ARBA" id="ARBA00047645"/>
    </source>
</evidence>